<dbReference type="Proteomes" id="UP000242263">
    <property type="component" value="Unassembled WGS sequence"/>
</dbReference>
<gene>
    <name evidence="4" type="ORF">CYJ32_04670</name>
</gene>
<dbReference type="GO" id="GO:0003677">
    <property type="term" value="F:DNA binding"/>
    <property type="evidence" value="ECO:0007669"/>
    <property type="project" value="UniProtKB-UniRule"/>
</dbReference>
<evidence type="ECO:0000256" key="2">
    <source>
        <dbReference type="PROSITE-ProRule" id="PRU00335"/>
    </source>
</evidence>
<dbReference type="InterPro" id="IPR001647">
    <property type="entry name" value="HTH_TetR"/>
</dbReference>
<accession>A0A2I1M3V5</accession>
<organism evidence="4 5">
    <name type="scientific">Alloscardovia omnicolens</name>
    <dbReference type="NCBI Taxonomy" id="419015"/>
    <lineage>
        <taxon>Bacteria</taxon>
        <taxon>Bacillati</taxon>
        <taxon>Actinomycetota</taxon>
        <taxon>Actinomycetes</taxon>
        <taxon>Bifidobacteriales</taxon>
        <taxon>Bifidobacteriaceae</taxon>
        <taxon>Alloscardovia</taxon>
    </lineage>
</organism>
<feature type="DNA-binding region" description="H-T-H motif" evidence="2">
    <location>
        <begin position="37"/>
        <end position="56"/>
    </location>
</feature>
<dbReference type="AlphaFoldDB" id="A0A2I1M3V5"/>
<dbReference type="RefSeq" id="WP_021617274.1">
    <property type="nucleotide sequence ID" value="NZ_CAMYCS010000008.1"/>
</dbReference>
<dbReference type="Gene3D" id="1.10.357.10">
    <property type="entry name" value="Tetracycline Repressor, domain 2"/>
    <property type="match status" value="1"/>
</dbReference>
<protein>
    <submittedName>
        <fullName evidence="4">TetR/AcrR family transcriptional regulator</fullName>
    </submittedName>
</protein>
<evidence type="ECO:0000313" key="5">
    <source>
        <dbReference type="Proteomes" id="UP000242263"/>
    </source>
</evidence>
<dbReference type="Pfam" id="PF00440">
    <property type="entry name" value="TetR_N"/>
    <property type="match status" value="1"/>
</dbReference>
<evidence type="ECO:0000313" key="4">
    <source>
        <dbReference type="EMBL" id="PKZ14816.1"/>
    </source>
</evidence>
<reference evidence="4 5" key="1">
    <citation type="submission" date="2017-12" db="EMBL/GenBank/DDBJ databases">
        <title>Phylogenetic diversity of female urinary microbiome.</title>
        <authorList>
            <person name="Thomas-White K."/>
            <person name="Wolfe A.J."/>
        </authorList>
    </citation>
    <scope>NUCLEOTIDE SEQUENCE [LARGE SCALE GENOMIC DNA]</scope>
    <source>
        <strain evidence="4 5">UMB0064</strain>
    </source>
</reference>
<dbReference type="PANTHER" id="PTHR43479:SF11">
    <property type="entry name" value="ACREF_ENVCD OPERON REPRESSOR-RELATED"/>
    <property type="match status" value="1"/>
</dbReference>
<dbReference type="PANTHER" id="PTHR43479">
    <property type="entry name" value="ACREF/ENVCD OPERON REPRESSOR-RELATED"/>
    <property type="match status" value="1"/>
</dbReference>
<dbReference type="SUPFAM" id="SSF46689">
    <property type="entry name" value="Homeodomain-like"/>
    <property type="match status" value="1"/>
</dbReference>
<evidence type="ECO:0000256" key="1">
    <source>
        <dbReference type="ARBA" id="ARBA00023125"/>
    </source>
</evidence>
<feature type="domain" description="HTH tetR-type" evidence="3">
    <location>
        <begin position="14"/>
        <end position="74"/>
    </location>
</feature>
<keyword evidence="1 2" id="KW-0238">DNA-binding</keyword>
<evidence type="ECO:0000259" key="3">
    <source>
        <dbReference type="PROSITE" id="PS50977"/>
    </source>
</evidence>
<dbReference type="PROSITE" id="PS50977">
    <property type="entry name" value="HTH_TETR_2"/>
    <property type="match status" value="1"/>
</dbReference>
<sequence>MAGSKTAPLTERGLATRKKFTLALADLLCSYSVSEITVKEIVVRAHSTRQTFYRYFTSKEDVLHALLADLYDECYDRVLNSSGTTFEDYLVVYFSFWRERYGRLRAIMQHNPHWLFNEVAYTYNRRFYPKIKGLWATELLDEQGEQYFQNFIFGGLAHVHATWFAQGCAQSPEDMAHYVAQCWTIYKQPEE</sequence>
<dbReference type="InterPro" id="IPR050624">
    <property type="entry name" value="HTH-type_Tx_Regulator"/>
</dbReference>
<proteinExistence type="predicted"/>
<name>A0A2I1M3V5_9BIFI</name>
<dbReference type="InterPro" id="IPR009057">
    <property type="entry name" value="Homeodomain-like_sf"/>
</dbReference>
<comment type="caution">
    <text evidence="4">The sequence shown here is derived from an EMBL/GenBank/DDBJ whole genome shotgun (WGS) entry which is preliminary data.</text>
</comment>
<dbReference type="EMBL" id="PKGU01000003">
    <property type="protein sequence ID" value="PKZ14816.1"/>
    <property type="molecule type" value="Genomic_DNA"/>
</dbReference>
<dbReference type="GeneID" id="35868676"/>